<comment type="caution">
    <text evidence="1">The sequence shown here is derived from an EMBL/GenBank/DDBJ whole genome shotgun (WGS) entry which is preliminary data.</text>
</comment>
<dbReference type="RefSeq" id="WP_241369682.1">
    <property type="nucleotide sequence ID" value="NZ_JAKZFC010000004.1"/>
</dbReference>
<evidence type="ECO:0000313" key="2">
    <source>
        <dbReference type="Proteomes" id="UP001316087"/>
    </source>
</evidence>
<sequence>MSKEVGKIFVERLTTNSDPLSNIVTVHLFCENAINCLIKARAIGVEDYSKRNRGETYIPILDSNYSTKLYFVFSMGFIDQKLYDNLRLLNHWRNKAAHNIHEEIKKLPMDFHISSDNEKKIAPESTENEIVIGVAFATYVELHKFIEENYDIKL</sequence>
<name>A0ABS9UE56_9BACL</name>
<accession>A0ABS9UE56</accession>
<proteinExistence type="predicted"/>
<evidence type="ECO:0000313" key="1">
    <source>
        <dbReference type="EMBL" id="MCH7322616.1"/>
    </source>
</evidence>
<organism evidence="1 2">
    <name type="scientific">Solibacillus palustris</name>
    <dbReference type="NCBI Taxonomy" id="2908203"/>
    <lineage>
        <taxon>Bacteria</taxon>
        <taxon>Bacillati</taxon>
        <taxon>Bacillota</taxon>
        <taxon>Bacilli</taxon>
        <taxon>Bacillales</taxon>
        <taxon>Caryophanaceae</taxon>
        <taxon>Solibacillus</taxon>
    </lineage>
</organism>
<dbReference type="EMBL" id="JAKZFC010000004">
    <property type="protein sequence ID" value="MCH7322616.1"/>
    <property type="molecule type" value="Genomic_DNA"/>
</dbReference>
<dbReference type="Proteomes" id="UP001316087">
    <property type="component" value="Unassembled WGS sequence"/>
</dbReference>
<keyword evidence="2" id="KW-1185">Reference proteome</keyword>
<protein>
    <submittedName>
        <fullName evidence="1">RND transporter</fullName>
    </submittedName>
</protein>
<gene>
    <name evidence="1" type="ORF">LZ480_12010</name>
</gene>
<reference evidence="1 2" key="1">
    <citation type="submission" date="2022-03" db="EMBL/GenBank/DDBJ databases">
        <authorList>
            <person name="Jo J.-H."/>
            <person name="Im W.-T."/>
        </authorList>
    </citation>
    <scope>NUCLEOTIDE SEQUENCE [LARGE SCALE GENOMIC DNA]</scope>
    <source>
        <strain evidence="1 2">MA9</strain>
    </source>
</reference>